<dbReference type="Gene3D" id="1.10.3410.10">
    <property type="entry name" value="putative deoxyguanosinetriphosphate triphosphohydrolase like domain"/>
    <property type="match status" value="1"/>
</dbReference>
<dbReference type="OrthoDB" id="9803619at2"/>
<gene>
    <name evidence="2" type="ORF">A5CBH24_21070</name>
</gene>
<dbReference type="EMBL" id="AP019735">
    <property type="protein sequence ID" value="BBL04794.1"/>
    <property type="molecule type" value="Genomic_DNA"/>
</dbReference>
<keyword evidence="3" id="KW-1185">Reference proteome</keyword>
<dbReference type="KEGG" id="acou:A5CBH24_21070"/>
<name>A0A4Y1XN87_9BACT</name>
<keyword evidence="1 2" id="KW-0378">Hydrolase</keyword>
<dbReference type="GO" id="GO:0006203">
    <property type="term" value="P:dGTP catabolic process"/>
    <property type="evidence" value="ECO:0007669"/>
    <property type="project" value="TreeGrafter"/>
</dbReference>
<dbReference type="SUPFAM" id="SSF109604">
    <property type="entry name" value="HD-domain/PDEase-like"/>
    <property type="match status" value="1"/>
</dbReference>
<dbReference type="PANTHER" id="PTHR11373:SF32">
    <property type="entry name" value="DEOXYGUANOSINETRIPHOSPHATE TRIPHOSPHOHYDROLASE"/>
    <property type="match status" value="1"/>
</dbReference>
<organism evidence="2 3">
    <name type="scientific">Alistipes communis</name>
    <dbReference type="NCBI Taxonomy" id="2585118"/>
    <lineage>
        <taxon>Bacteria</taxon>
        <taxon>Pseudomonadati</taxon>
        <taxon>Bacteroidota</taxon>
        <taxon>Bacteroidia</taxon>
        <taxon>Bacteroidales</taxon>
        <taxon>Rikenellaceae</taxon>
        <taxon>Alistipes</taxon>
    </lineage>
</organism>
<dbReference type="Gene3D" id="1.10.3210.10">
    <property type="entry name" value="Hypothetical protein af1432"/>
    <property type="match status" value="1"/>
</dbReference>
<protein>
    <submittedName>
        <fullName evidence="2">Deoxyguanosinetriphosphate triphosphohydrolase-like protein</fullName>
    </submittedName>
</protein>
<dbReference type="InterPro" id="IPR006261">
    <property type="entry name" value="dGTPase"/>
</dbReference>
<dbReference type="CDD" id="cd00077">
    <property type="entry name" value="HDc"/>
    <property type="match status" value="1"/>
</dbReference>
<dbReference type="NCBIfam" id="TIGR01353">
    <property type="entry name" value="dGTP_triPase"/>
    <property type="match status" value="1"/>
</dbReference>
<dbReference type="Proteomes" id="UP000318946">
    <property type="component" value="Chromosome"/>
</dbReference>
<evidence type="ECO:0000313" key="3">
    <source>
        <dbReference type="Proteomes" id="UP000318946"/>
    </source>
</evidence>
<dbReference type="GO" id="GO:0008832">
    <property type="term" value="F:dGTPase activity"/>
    <property type="evidence" value="ECO:0007669"/>
    <property type="project" value="TreeGrafter"/>
</dbReference>
<dbReference type="Gene3D" id="1.10.3550.10">
    <property type="entry name" value="eoxyguanosinetriphosphate triphosphohydrolase domain-like"/>
    <property type="match status" value="1"/>
</dbReference>
<dbReference type="InterPro" id="IPR003607">
    <property type="entry name" value="HD/PDEase_dom"/>
</dbReference>
<proteinExistence type="predicted"/>
<dbReference type="RefSeq" id="WP_141413140.1">
    <property type="nucleotide sequence ID" value="NZ_AP019735.1"/>
</dbReference>
<dbReference type="PROSITE" id="PS51831">
    <property type="entry name" value="HD"/>
    <property type="match status" value="1"/>
</dbReference>
<reference evidence="3" key="1">
    <citation type="submission" date="2019-06" db="EMBL/GenBank/DDBJ databases">
        <title>Alistipes onderdonkii subsp. vulgaris subsp. nov., Alistipes dispar sp. nov. and Alistipes communis sp. nov., isolated from human faeces, and creation of Alistipes onderdonkii subsp. onderdonkii subsp. nov.</title>
        <authorList>
            <person name="Sakamoto M."/>
            <person name="Ikeyama N."/>
            <person name="Ogata Y."/>
            <person name="Suda W."/>
            <person name="Iino T."/>
            <person name="Hattori M."/>
            <person name="Ohkuma M."/>
        </authorList>
    </citation>
    <scope>NUCLEOTIDE SEQUENCE [LARGE SCALE GENOMIC DNA]</scope>
    <source>
        <strain evidence="3">5CBH24</strain>
    </source>
</reference>
<accession>A0A4Y1WWH6</accession>
<dbReference type="PANTHER" id="PTHR11373">
    <property type="entry name" value="DEOXYNUCLEOSIDE TRIPHOSPHATE TRIPHOSPHOHYDROLASE"/>
    <property type="match status" value="1"/>
</dbReference>
<dbReference type="InterPro" id="IPR027432">
    <property type="entry name" value="dGTP_triphosphohydrolase_C"/>
</dbReference>
<dbReference type="AlphaFoldDB" id="A0A4Y1XN87"/>
<accession>A0A4Y1XN87</accession>
<dbReference type="Pfam" id="PF01966">
    <property type="entry name" value="HD"/>
    <property type="match status" value="1"/>
</dbReference>
<evidence type="ECO:0000313" key="2">
    <source>
        <dbReference type="EMBL" id="BBL04794.1"/>
    </source>
</evidence>
<sequence>MRANFIKMISPIRFRESSVKKDPTDGRNPFDSDYSRIVLSSHFRRLQDKAQVFPLERSDFIRTRLTHSLEVACFARGLGLGVEKHLLKKKIITETEIGYIPTILEVAGLIHDIGNPPFGHFGEEIIKSYFQKIKSFSDDNLIKNAFDSLTDEQQADFLNFDGNVQGFRILRKLGLAHDNFSYNLTMPILATIIKYPYSSLEGNKKMSDGGKYSQKKYGYFTSEKEDYNRIIETLGLKGKTRHPLTFLLEAADDIAYSVSDIEDGHKLGIITLDRIKRTFSTHDCPGELVGLKKYESNMDLYVRLLRIKCQSKMLIKTTKEYNRRINEIIEGDFDSEILKVSEASKLRDVFKELSVYNFSNIKVLKCELLGQEVLSYLLNTFYNALFSKEICLNGKLNRKSKEFKIYSLISKNYIDKACNEGEEFPTDNYKKFMLITDYVSGMTDTYALNLYQELTGKPLY</sequence>
<dbReference type="SMART" id="SM00471">
    <property type="entry name" value="HDc"/>
    <property type="match status" value="1"/>
</dbReference>
<dbReference type="InterPro" id="IPR006674">
    <property type="entry name" value="HD_domain"/>
</dbReference>
<dbReference type="GeneID" id="78342825"/>
<evidence type="ECO:0000256" key="1">
    <source>
        <dbReference type="ARBA" id="ARBA00022801"/>
    </source>
</evidence>
<dbReference type="InterPro" id="IPR050135">
    <property type="entry name" value="dGTPase-like"/>
</dbReference>
<dbReference type="InterPro" id="IPR023293">
    <property type="entry name" value="dGTP_triP_hydro_central_sf"/>
</dbReference>